<protein>
    <submittedName>
        <fullName evidence="3">Uncharacterized protein</fullName>
    </submittedName>
</protein>
<dbReference type="EMBL" id="BOMG01000098">
    <property type="protein sequence ID" value="GID59614.1"/>
    <property type="molecule type" value="Genomic_DNA"/>
</dbReference>
<evidence type="ECO:0000256" key="2">
    <source>
        <dbReference type="SAM" id="Phobius"/>
    </source>
</evidence>
<organism evidence="3 4">
    <name type="scientific">Actinoplanes couchii</name>
    <dbReference type="NCBI Taxonomy" id="403638"/>
    <lineage>
        <taxon>Bacteria</taxon>
        <taxon>Bacillati</taxon>
        <taxon>Actinomycetota</taxon>
        <taxon>Actinomycetes</taxon>
        <taxon>Micromonosporales</taxon>
        <taxon>Micromonosporaceae</taxon>
        <taxon>Actinoplanes</taxon>
    </lineage>
</organism>
<keyword evidence="2" id="KW-1133">Transmembrane helix</keyword>
<dbReference type="Proteomes" id="UP000612282">
    <property type="component" value="Unassembled WGS sequence"/>
</dbReference>
<feature type="compositionally biased region" description="Low complexity" evidence="1">
    <location>
        <begin position="210"/>
        <end position="240"/>
    </location>
</feature>
<keyword evidence="2" id="KW-0472">Membrane</keyword>
<feature type="transmembrane region" description="Helical" evidence="2">
    <location>
        <begin position="278"/>
        <end position="304"/>
    </location>
</feature>
<feature type="compositionally biased region" description="Polar residues" evidence="1">
    <location>
        <begin position="241"/>
        <end position="254"/>
    </location>
</feature>
<feature type="compositionally biased region" description="Basic and acidic residues" evidence="1">
    <location>
        <begin position="159"/>
        <end position="169"/>
    </location>
</feature>
<evidence type="ECO:0000313" key="3">
    <source>
        <dbReference type="EMBL" id="GID59614.1"/>
    </source>
</evidence>
<evidence type="ECO:0000313" key="4">
    <source>
        <dbReference type="Proteomes" id="UP000612282"/>
    </source>
</evidence>
<feature type="compositionally biased region" description="Polar residues" evidence="1">
    <location>
        <begin position="189"/>
        <end position="209"/>
    </location>
</feature>
<comment type="caution">
    <text evidence="3">The sequence shown here is derived from an EMBL/GenBank/DDBJ whole genome shotgun (WGS) entry which is preliminary data.</text>
</comment>
<feature type="region of interest" description="Disordered" evidence="1">
    <location>
        <begin position="145"/>
        <end position="254"/>
    </location>
</feature>
<keyword evidence="2" id="KW-0812">Transmembrane</keyword>
<feature type="transmembrane region" description="Helical" evidence="2">
    <location>
        <begin position="71"/>
        <end position="98"/>
    </location>
</feature>
<name>A0ABQ3XM83_9ACTN</name>
<accession>A0ABQ3XM83</accession>
<sequence length="348" mass="37323">MNIHGELRNTIAVITAPRGRPPEPRAVVAGWVAALAAGAGFIPLHLVWAAGIPLFADAKRFAAWHAHGGGAYLWIVNGLAVLPVILALALIRPWGLVFPARMSMIRPRTLLPAIRPRTLASLIRPGTLVSLIHPRTLASLIRPGTPASLAGFPQPADEEASRTDGRRNPDTSGQSLPGTNRPCPRRMNEQQPQETNGQWPLRTNGQQAPGTTGKQTSGTTGRQTSGTTGRRPPDTTGQRTSDTAGQQPSGTAGQQGFGIFRVAGWRVFGVGGRPVPRLLLIVPGYALVAALSGYALFAFVLNFVRLGAPEAIFNPWIGVYDIVHFTIWIIALTVAVHSYDVRTRLDNR</sequence>
<keyword evidence="4" id="KW-1185">Reference proteome</keyword>
<reference evidence="3 4" key="1">
    <citation type="submission" date="2021-01" db="EMBL/GenBank/DDBJ databases">
        <title>Whole genome shotgun sequence of Actinoplanes couchii NBRC 106145.</title>
        <authorList>
            <person name="Komaki H."/>
            <person name="Tamura T."/>
        </authorList>
    </citation>
    <scope>NUCLEOTIDE SEQUENCE [LARGE SCALE GENOMIC DNA]</scope>
    <source>
        <strain evidence="3 4">NBRC 106145</strain>
    </source>
</reference>
<feature type="transmembrane region" description="Helical" evidence="2">
    <location>
        <begin position="28"/>
        <end position="51"/>
    </location>
</feature>
<proteinExistence type="predicted"/>
<evidence type="ECO:0000256" key="1">
    <source>
        <dbReference type="SAM" id="MobiDB-lite"/>
    </source>
</evidence>
<feature type="transmembrane region" description="Helical" evidence="2">
    <location>
        <begin position="316"/>
        <end position="339"/>
    </location>
</feature>
<gene>
    <name evidence="3" type="ORF">Aco03nite_080180</name>
</gene>